<dbReference type="EMBL" id="AP010805">
    <property type="protein sequence ID" value="BAI99001.1"/>
    <property type="molecule type" value="Genomic_DNA"/>
</dbReference>
<evidence type="ECO:0000313" key="1">
    <source>
        <dbReference type="EMBL" id="BAI99001.1"/>
    </source>
</evidence>
<dbReference type="AlphaFoldDB" id="D4Z8R9"/>
<dbReference type="Proteomes" id="UP000007753">
    <property type="component" value="Plasmid pCHQ1"/>
</dbReference>
<protein>
    <submittedName>
        <fullName evidence="1">Uncharacterized protein</fullName>
    </submittedName>
</protein>
<keyword evidence="1" id="KW-0614">Plasmid</keyword>
<evidence type="ECO:0000313" key="2">
    <source>
        <dbReference type="Proteomes" id="UP000007753"/>
    </source>
</evidence>
<accession>D4Z8R9</accession>
<dbReference type="KEGG" id="sjp:SJA_P1-00490"/>
<name>D4Z8R9_SPHIU</name>
<dbReference type="HOGENOM" id="CLU_096820_0_0_5"/>
<sequence length="182" mass="20140">MSPQPTIFLGGSRSITRLHPAIIDRMSRIVAGGYRILIGDADGIDSALQRFLAETGYRDVTIFCSGERPRNYHGPWTIHRIHAPFCAHGYEFHAVKDRAMSDAADLGFMIWDGASPGSALNALRLTGQGKPVFIFDSPAGTTIRLETVCDWTTYIGRHPARIRASLRTRATPAEWAMIHADF</sequence>
<dbReference type="GeneID" id="29275624"/>
<geneLocation type="plasmid" evidence="1 2">
    <name>pCHQ1</name>
</geneLocation>
<keyword evidence="2" id="KW-1185">Reference proteome</keyword>
<dbReference type="RefSeq" id="WP_013041592.1">
    <property type="nucleotide sequence ID" value="NC_014007.1"/>
</dbReference>
<organism evidence="1 2">
    <name type="scientific">Sphingobium indicum (strain DSM 16413 / CCM 7287 / MTCC 6362 / UT26 / NBRC 101211 / UT26S)</name>
    <name type="common">Sphingobium japonicum</name>
    <dbReference type="NCBI Taxonomy" id="452662"/>
    <lineage>
        <taxon>Bacteria</taxon>
        <taxon>Pseudomonadati</taxon>
        <taxon>Pseudomonadota</taxon>
        <taxon>Alphaproteobacteria</taxon>
        <taxon>Sphingomonadales</taxon>
        <taxon>Sphingomonadaceae</taxon>
        <taxon>Sphingobium</taxon>
    </lineage>
</organism>
<gene>
    <name evidence="1" type="ordered locus">SJA_P1-00490</name>
</gene>
<reference evidence="1 2" key="1">
    <citation type="journal article" date="2010" name="J. Bacteriol.">
        <title>Complete genome sequence of the representative gamma-hexachlorocyclohexane-degrading bacterium Sphingobium japonicum UT26.</title>
        <authorList>
            <person name="Nagata Y."/>
            <person name="Ohtsubo Y."/>
            <person name="Endo R."/>
            <person name="Ichikawa N."/>
            <person name="Ankai A."/>
            <person name="Oguchi A."/>
            <person name="Fukui S."/>
            <person name="Fujita N."/>
            <person name="Tsuda M."/>
        </authorList>
    </citation>
    <scope>NUCLEOTIDE SEQUENCE [LARGE SCALE GENOMIC DNA]</scope>
    <source>
        <strain evidence="2">DSM 16413 / CCM 7287 / MTCC 6362 / UT26 / NBRC 101211 / UT26S</strain>
        <plasmid evidence="1 2">pCHQ1</plasmid>
    </source>
</reference>
<proteinExistence type="predicted"/>